<dbReference type="GO" id="GO:0051301">
    <property type="term" value="P:cell division"/>
    <property type="evidence" value="ECO:0007669"/>
    <property type="project" value="UniProtKB-KW"/>
</dbReference>
<evidence type="ECO:0000313" key="4">
    <source>
        <dbReference type="Proteomes" id="UP000278085"/>
    </source>
</evidence>
<sequence>MLDDALVLRTLAARGIDPDDSQRRAIGAILALLDADKGGWLRRRRGPLGVYCHGLPGRGKSMVVDTIFALATCSKRRIHFHEFLREIRQRQMSEPPGAGDPLVMATRRWLDGIELLCFDEFHVHDIADAFLVGWFLDTALALEVRVVLTSNYAPEGLLPNPQFHERFRPTIERIEKDFEVVHFTGARDYRCKGERPEAQRFLTPLNSLTAGQLGRIYAHAEDSYQPQAAMVAVAGRPLQARGAGKRMLWVDFDALCVASRSHLDYLELAERWQALILDQVHVKALSSPSTLQRFIWLVDIFYDRRHQLLIASDRPLAPAIRELEGAHDLSRTLSRLAEMQARSYDEVSALLAQDARVAGEPA</sequence>
<dbReference type="EMBL" id="RXLQ01000004">
    <property type="protein sequence ID" value="RSZ59333.1"/>
    <property type="molecule type" value="Genomic_DNA"/>
</dbReference>
<dbReference type="Proteomes" id="UP000278085">
    <property type="component" value="Unassembled WGS sequence"/>
</dbReference>
<reference evidence="3 4" key="1">
    <citation type="submission" date="2018-12" db="EMBL/GenBank/DDBJ databases">
        <authorList>
            <person name="Yang E."/>
        </authorList>
    </citation>
    <scope>NUCLEOTIDE SEQUENCE [LARGE SCALE GENOMIC DNA]</scope>
    <source>
        <strain evidence="3 4">SOD</strain>
    </source>
</reference>
<organism evidence="3 4">
    <name type="scientific">Massilia atriviolacea</name>
    <dbReference type="NCBI Taxonomy" id="2495579"/>
    <lineage>
        <taxon>Bacteria</taxon>
        <taxon>Pseudomonadati</taxon>
        <taxon>Pseudomonadota</taxon>
        <taxon>Betaproteobacteria</taxon>
        <taxon>Burkholderiales</taxon>
        <taxon>Oxalobacteraceae</taxon>
        <taxon>Telluria group</taxon>
        <taxon>Massilia</taxon>
    </lineage>
</organism>
<proteinExistence type="predicted"/>
<dbReference type="NCBIfam" id="NF040713">
    <property type="entry name" value="ZapE"/>
    <property type="match status" value="1"/>
</dbReference>
<dbReference type="InterPro" id="IPR027417">
    <property type="entry name" value="P-loop_NTPase"/>
</dbReference>
<dbReference type="RefSeq" id="WP_126073704.1">
    <property type="nucleotide sequence ID" value="NZ_CP051166.1"/>
</dbReference>
<dbReference type="GO" id="GO:0005524">
    <property type="term" value="F:ATP binding"/>
    <property type="evidence" value="ECO:0007669"/>
    <property type="project" value="UniProtKB-KW"/>
</dbReference>
<evidence type="ECO:0000256" key="2">
    <source>
        <dbReference type="ARBA" id="ARBA00022840"/>
    </source>
</evidence>
<dbReference type="PANTHER" id="PTHR12169:SF6">
    <property type="entry name" value="AFG1-LIKE ATPASE"/>
    <property type="match status" value="1"/>
</dbReference>
<name>A0A430HP92_9BURK</name>
<dbReference type="Pfam" id="PF03969">
    <property type="entry name" value="AFG1_ATPase"/>
    <property type="match status" value="1"/>
</dbReference>
<dbReference type="AlphaFoldDB" id="A0A430HP92"/>
<dbReference type="GO" id="GO:0032153">
    <property type="term" value="C:cell division site"/>
    <property type="evidence" value="ECO:0007669"/>
    <property type="project" value="TreeGrafter"/>
</dbReference>
<gene>
    <name evidence="3" type="primary">zapE</name>
    <name evidence="3" type="ORF">EJB06_09195</name>
</gene>
<keyword evidence="4" id="KW-1185">Reference proteome</keyword>
<dbReference type="PANTHER" id="PTHR12169">
    <property type="entry name" value="ATPASE N2B"/>
    <property type="match status" value="1"/>
</dbReference>
<dbReference type="OrthoDB" id="9774491at2"/>
<comment type="caution">
    <text evidence="3">The sequence shown here is derived from an EMBL/GenBank/DDBJ whole genome shotgun (WGS) entry which is preliminary data.</text>
</comment>
<accession>A0A430HP92</accession>
<keyword evidence="1" id="KW-0547">Nucleotide-binding</keyword>
<evidence type="ECO:0000256" key="1">
    <source>
        <dbReference type="ARBA" id="ARBA00022741"/>
    </source>
</evidence>
<evidence type="ECO:0000313" key="3">
    <source>
        <dbReference type="EMBL" id="RSZ59333.1"/>
    </source>
</evidence>
<dbReference type="InterPro" id="IPR005654">
    <property type="entry name" value="ATPase_AFG1-like"/>
</dbReference>
<dbReference type="GO" id="GO:0005737">
    <property type="term" value="C:cytoplasm"/>
    <property type="evidence" value="ECO:0007669"/>
    <property type="project" value="TreeGrafter"/>
</dbReference>
<dbReference type="GO" id="GO:0016887">
    <property type="term" value="F:ATP hydrolysis activity"/>
    <property type="evidence" value="ECO:0007669"/>
    <property type="project" value="InterPro"/>
</dbReference>
<dbReference type="SUPFAM" id="SSF52540">
    <property type="entry name" value="P-loop containing nucleoside triphosphate hydrolases"/>
    <property type="match status" value="1"/>
</dbReference>
<protein>
    <submittedName>
        <fullName evidence="3">Cell division protein ZapE</fullName>
    </submittedName>
</protein>
<keyword evidence="3" id="KW-0131">Cell cycle</keyword>
<dbReference type="Gene3D" id="3.40.50.300">
    <property type="entry name" value="P-loop containing nucleotide triphosphate hydrolases"/>
    <property type="match status" value="1"/>
</dbReference>
<keyword evidence="2" id="KW-0067">ATP-binding</keyword>
<keyword evidence="3" id="KW-0132">Cell division</keyword>